<sequence>MILGPRDRPKSIGMWIILSIQHLFAMFGATVLTPLLINSIAGEVVITTDLAIFASGVGTLIYILCTVGKVPIYLGSSFAYIAAIGSMYKIYGTSAFFGLLGVGLVYVIVALIIYFFGIKWIKKLLAPVVVGPMIMIIGLSVAPVAISQIGLTEENVSKGLVDWWGVVVGVITSISGMLIALLCKGKMKLVPILGAIVVGFVVSLIISSWHSSMIPYSSFKGRELSTYIGVPNFKNAIIAGKHASFGTSNGWSFWPFILMMPIAFVTIAEHIGDHTVLGKITNKDYINNPGLHKTLLGDGLATAFGGLVGGPANTSYGENTTVVGMSKIASTYVTGLAAIFAILLSFIQLVPNTIALIPKPVLGGVGVLLFGFIAANGLKILIQDNVDLGNLKNLFVVLTMLILGVGGATLGFFIKGSAVMLKGMSIALIVGIILNLALPEPRPINPNVFDKLTNSGRKKDIKNINKNKFKDKK</sequence>
<dbReference type="InterPro" id="IPR006043">
    <property type="entry name" value="NCS2"/>
</dbReference>
<gene>
    <name evidence="8" type="ORF">C4B24_02510</name>
</gene>
<evidence type="ECO:0000256" key="4">
    <source>
        <dbReference type="ARBA" id="ARBA00022692"/>
    </source>
</evidence>
<feature type="transmembrane region" description="Helical" evidence="7">
    <location>
        <begin position="361"/>
        <end position="382"/>
    </location>
</feature>
<comment type="similarity">
    <text evidence="2">Belongs to the nucleobase:cation symporter-2 (NCS2) (TC 2.A.40) family.</text>
</comment>
<evidence type="ECO:0000256" key="2">
    <source>
        <dbReference type="ARBA" id="ARBA00008821"/>
    </source>
</evidence>
<dbReference type="Pfam" id="PF00860">
    <property type="entry name" value="Xan_ur_permease"/>
    <property type="match status" value="1"/>
</dbReference>
<evidence type="ECO:0000256" key="6">
    <source>
        <dbReference type="ARBA" id="ARBA00023136"/>
    </source>
</evidence>
<feature type="transmembrane region" description="Helical" evidence="7">
    <location>
        <begin position="163"/>
        <end position="182"/>
    </location>
</feature>
<keyword evidence="3" id="KW-0813">Transport</keyword>
<keyword evidence="4 7" id="KW-0812">Transmembrane</keyword>
<reference evidence="8 9" key="1">
    <citation type="submission" date="2018-02" db="EMBL/GenBank/DDBJ databases">
        <title>Mycoplasma marinum and Mycoplasma todarodis sp. nov., moderately halophilic and psychrotolerant mycoplasmas isolated from cephalopods.</title>
        <authorList>
            <person name="Viver T."/>
        </authorList>
    </citation>
    <scope>NUCLEOTIDE SEQUENCE [LARGE SCALE GENOMIC DNA]</scope>
    <source>
        <strain evidence="8 9">PE</strain>
    </source>
</reference>
<dbReference type="Proteomes" id="UP000294192">
    <property type="component" value="Unassembled WGS sequence"/>
</dbReference>
<name>A0A4R0XSA1_9MOLU</name>
<evidence type="ECO:0000256" key="3">
    <source>
        <dbReference type="ARBA" id="ARBA00022448"/>
    </source>
</evidence>
<evidence type="ECO:0000313" key="8">
    <source>
        <dbReference type="EMBL" id="TCG11300.1"/>
    </source>
</evidence>
<dbReference type="GO" id="GO:0005886">
    <property type="term" value="C:plasma membrane"/>
    <property type="evidence" value="ECO:0007669"/>
    <property type="project" value="UniProtKB-ARBA"/>
</dbReference>
<dbReference type="InterPro" id="IPR006042">
    <property type="entry name" value="Xan_ur_permease"/>
</dbReference>
<accession>A0A4R0XSA1</accession>
<feature type="transmembrane region" description="Helical" evidence="7">
    <location>
        <begin position="329"/>
        <end position="349"/>
    </location>
</feature>
<evidence type="ECO:0000313" key="9">
    <source>
        <dbReference type="Proteomes" id="UP000294192"/>
    </source>
</evidence>
<feature type="transmembrane region" description="Helical" evidence="7">
    <location>
        <begin position="420"/>
        <end position="438"/>
    </location>
</feature>
<dbReference type="PROSITE" id="PS01116">
    <property type="entry name" value="XANTH_URACIL_PERMASE"/>
    <property type="match status" value="1"/>
</dbReference>
<feature type="transmembrane region" description="Helical" evidence="7">
    <location>
        <begin position="124"/>
        <end position="151"/>
    </location>
</feature>
<protein>
    <submittedName>
        <fullName evidence="8">Xanthine permease</fullName>
    </submittedName>
</protein>
<keyword evidence="6 7" id="KW-0472">Membrane</keyword>
<proteinExistence type="inferred from homology"/>
<keyword evidence="5 7" id="KW-1133">Transmembrane helix</keyword>
<feature type="transmembrane region" description="Helical" evidence="7">
    <location>
        <begin position="251"/>
        <end position="271"/>
    </location>
</feature>
<comment type="caution">
    <text evidence="8">The sequence shown here is derived from an EMBL/GenBank/DDBJ whole genome shotgun (WGS) entry which is preliminary data.</text>
</comment>
<feature type="transmembrane region" description="Helical" evidence="7">
    <location>
        <begin position="12"/>
        <end position="32"/>
    </location>
</feature>
<dbReference type="OrthoDB" id="9779092at2"/>
<dbReference type="EMBL" id="PSZO01000009">
    <property type="protein sequence ID" value="TCG11300.1"/>
    <property type="molecule type" value="Genomic_DNA"/>
</dbReference>
<feature type="transmembrane region" description="Helical" evidence="7">
    <location>
        <begin position="189"/>
        <end position="209"/>
    </location>
</feature>
<dbReference type="GO" id="GO:0042907">
    <property type="term" value="F:xanthine transmembrane transporter activity"/>
    <property type="evidence" value="ECO:0007669"/>
    <property type="project" value="TreeGrafter"/>
</dbReference>
<feature type="transmembrane region" description="Helical" evidence="7">
    <location>
        <begin position="394"/>
        <end position="414"/>
    </location>
</feature>
<evidence type="ECO:0000256" key="1">
    <source>
        <dbReference type="ARBA" id="ARBA00004141"/>
    </source>
</evidence>
<evidence type="ECO:0000256" key="5">
    <source>
        <dbReference type="ARBA" id="ARBA00022989"/>
    </source>
</evidence>
<feature type="transmembrane region" description="Helical" evidence="7">
    <location>
        <begin position="44"/>
        <end position="65"/>
    </location>
</feature>
<dbReference type="AlphaFoldDB" id="A0A4R0XSA1"/>
<comment type="subcellular location">
    <subcellularLocation>
        <location evidence="1">Membrane</location>
        <topology evidence="1">Multi-pass membrane protein</topology>
    </subcellularLocation>
</comment>
<evidence type="ECO:0000256" key="7">
    <source>
        <dbReference type="SAM" id="Phobius"/>
    </source>
</evidence>
<organism evidence="8 9">
    <name type="scientific">Mycoplasma marinum</name>
    <dbReference type="NCBI Taxonomy" id="1937190"/>
    <lineage>
        <taxon>Bacteria</taxon>
        <taxon>Bacillati</taxon>
        <taxon>Mycoplasmatota</taxon>
        <taxon>Mollicutes</taxon>
        <taxon>Mycoplasmataceae</taxon>
        <taxon>Mycoplasma</taxon>
    </lineage>
</organism>
<dbReference type="PANTHER" id="PTHR42810">
    <property type="entry name" value="PURINE PERMEASE C1399.01C-RELATED"/>
    <property type="match status" value="1"/>
</dbReference>
<dbReference type="PANTHER" id="PTHR42810:SF2">
    <property type="entry name" value="PURINE PERMEASE C1399.01C-RELATED"/>
    <property type="match status" value="1"/>
</dbReference>
<feature type="transmembrane region" description="Helical" evidence="7">
    <location>
        <begin position="97"/>
        <end position="117"/>
    </location>
</feature>
<keyword evidence="9" id="KW-1185">Reference proteome</keyword>